<keyword evidence="1" id="KW-0472">Membrane</keyword>
<evidence type="ECO:0000313" key="4">
    <source>
        <dbReference type="Proteomes" id="UP000584374"/>
    </source>
</evidence>
<accession>A0A840QBI8</accession>
<organism evidence="3 4">
    <name type="scientific">Saccharopolyspora phatthalungensis</name>
    <dbReference type="NCBI Taxonomy" id="664693"/>
    <lineage>
        <taxon>Bacteria</taxon>
        <taxon>Bacillati</taxon>
        <taxon>Actinomycetota</taxon>
        <taxon>Actinomycetes</taxon>
        <taxon>Pseudonocardiales</taxon>
        <taxon>Pseudonocardiaceae</taxon>
        <taxon>Saccharopolyspora</taxon>
    </lineage>
</organism>
<sequence length="338" mass="35281">MTATTPPRNRRIRAYDAPEWRNQRRGDRQGKWGTWWRDDRGSVAAEVTLLTPFLVMLLVFVAVVIHRGVDARVRLDDAAHQAARAASIERSAPAAVTAAQATASSTLSTAGVVCESLGVETDTSGLVAGGAITVTVTCTVNFSDALILGVPGQKELSATASEPVDVWRSVSTNSGGEQLMTRHAPPSCTGRVCSWLRGRRQWWGTEEGRVSAFVVTLVVAIVAMAGLTLDGGLALAAKVRAGGQAEAAARAGAQALDLNAYRATGTVQLVPDHAVAEAQSYLAQVGTTGTVSVSGDTVMVTVTSTHRTQLLGLVGISSLPVHGSGSAHPQRGVEDIEP</sequence>
<dbReference type="EMBL" id="JACHIW010000001">
    <property type="protein sequence ID" value="MBB5155919.1"/>
    <property type="molecule type" value="Genomic_DNA"/>
</dbReference>
<comment type="caution">
    <text evidence="3">The sequence shown here is derived from an EMBL/GenBank/DDBJ whole genome shotgun (WGS) entry which is preliminary data.</text>
</comment>
<proteinExistence type="predicted"/>
<reference evidence="3 4" key="1">
    <citation type="submission" date="2020-08" db="EMBL/GenBank/DDBJ databases">
        <title>Sequencing the genomes of 1000 actinobacteria strains.</title>
        <authorList>
            <person name="Klenk H.-P."/>
        </authorList>
    </citation>
    <scope>NUCLEOTIDE SEQUENCE [LARGE SCALE GENOMIC DNA]</scope>
    <source>
        <strain evidence="3 4">DSM 45584</strain>
    </source>
</reference>
<evidence type="ECO:0000313" key="3">
    <source>
        <dbReference type="EMBL" id="MBB5155919.1"/>
    </source>
</evidence>
<feature type="transmembrane region" description="Helical" evidence="1">
    <location>
        <begin position="210"/>
        <end position="229"/>
    </location>
</feature>
<dbReference type="InterPro" id="IPR012495">
    <property type="entry name" value="TadE-like_dom"/>
</dbReference>
<keyword evidence="1" id="KW-1133">Transmembrane helix</keyword>
<keyword evidence="1" id="KW-0812">Transmembrane</keyword>
<dbReference type="AlphaFoldDB" id="A0A840QBI8"/>
<dbReference type="RefSeq" id="WP_312864282.1">
    <property type="nucleotide sequence ID" value="NZ_JACHIW010000001.1"/>
</dbReference>
<feature type="domain" description="TadE-like" evidence="2">
    <location>
        <begin position="41"/>
        <end position="84"/>
    </location>
</feature>
<dbReference type="Proteomes" id="UP000584374">
    <property type="component" value="Unassembled WGS sequence"/>
</dbReference>
<name>A0A840QBI8_9PSEU</name>
<evidence type="ECO:0000256" key="1">
    <source>
        <dbReference type="SAM" id="Phobius"/>
    </source>
</evidence>
<gene>
    <name evidence="3" type="ORF">BJ970_003453</name>
</gene>
<evidence type="ECO:0000259" key="2">
    <source>
        <dbReference type="Pfam" id="PF07811"/>
    </source>
</evidence>
<protein>
    <submittedName>
        <fullName evidence="3">Flp pilus assembly protein TadG</fullName>
    </submittedName>
</protein>
<feature type="transmembrane region" description="Helical" evidence="1">
    <location>
        <begin position="43"/>
        <end position="65"/>
    </location>
</feature>
<dbReference type="Pfam" id="PF07811">
    <property type="entry name" value="TadE"/>
    <property type="match status" value="1"/>
</dbReference>
<keyword evidence="4" id="KW-1185">Reference proteome</keyword>